<protein>
    <submittedName>
        <fullName evidence="1">Uncharacterized protein</fullName>
    </submittedName>
</protein>
<sequence>MVVRVCMSERGFFSLRSVSFSFFLSSLLRLFLRPSHSLCVCVASLICEILSLNGALHYGLTVGICTKMEEYKYSTYTCMVWYGWCG</sequence>
<keyword evidence="2" id="KW-1185">Reference proteome</keyword>
<proteinExistence type="predicted"/>
<dbReference type="AlphaFoldDB" id="A0A8G1QZT5"/>
<evidence type="ECO:0000313" key="2">
    <source>
        <dbReference type="Proteomes" id="UP000249526"/>
    </source>
</evidence>
<organism evidence="1 2">
    <name type="scientific">Aspergillus piperis CBS 112811</name>
    <dbReference type="NCBI Taxonomy" id="1448313"/>
    <lineage>
        <taxon>Eukaryota</taxon>
        <taxon>Fungi</taxon>
        <taxon>Dikarya</taxon>
        <taxon>Ascomycota</taxon>
        <taxon>Pezizomycotina</taxon>
        <taxon>Eurotiomycetes</taxon>
        <taxon>Eurotiomycetidae</taxon>
        <taxon>Eurotiales</taxon>
        <taxon>Aspergillaceae</taxon>
        <taxon>Aspergillus</taxon>
        <taxon>Aspergillus subgen. Circumdati</taxon>
    </lineage>
</organism>
<gene>
    <name evidence="1" type="ORF">BO85DRAFT_44825</name>
</gene>
<name>A0A8G1QZT5_9EURO</name>
<accession>A0A8G1QZT5</accession>
<dbReference type="EMBL" id="KZ825064">
    <property type="protein sequence ID" value="RAH56908.1"/>
    <property type="molecule type" value="Genomic_DNA"/>
</dbReference>
<dbReference type="GeneID" id="37163294"/>
<dbReference type="RefSeq" id="XP_025514830.1">
    <property type="nucleotide sequence ID" value="XM_025659892.1"/>
</dbReference>
<reference evidence="1 2" key="1">
    <citation type="submission" date="2018-02" db="EMBL/GenBank/DDBJ databases">
        <title>The genomes of Aspergillus section Nigri reveals drivers in fungal speciation.</title>
        <authorList>
            <consortium name="DOE Joint Genome Institute"/>
            <person name="Vesth T.C."/>
            <person name="Nybo J."/>
            <person name="Theobald S."/>
            <person name="Brandl J."/>
            <person name="Frisvad J.C."/>
            <person name="Nielsen K.F."/>
            <person name="Lyhne E.K."/>
            <person name="Kogle M.E."/>
            <person name="Kuo A."/>
            <person name="Riley R."/>
            <person name="Clum A."/>
            <person name="Nolan M."/>
            <person name="Lipzen A."/>
            <person name="Salamov A."/>
            <person name="Henrissat B."/>
            <person name="Wiebenga A."/>
            <person name="De vries R.P."/>
            <person name="Grigoriev I.V."/>
            <person name="Mortensen U.H."/>
            <person name="Andersen M.R."/>
            <person name="Baker S.E."/>
        </authorList>
    </citation>
    <scope>NUCLEOTIDE SEQUENCE [LARGE SCALE GENOMIC DNA]</scope>
    <source>
        <strain evidence="1 2">CBS 112811</strain>
    </source>
</reference>
<evidence type="ECO:0000313" key="1">
    <source>
        <dbReference type="EMBL" id="RAH56908.1"/>
    </source>
</evidence>
<dbReference type="Proteomes" id="UP000249526">
    <property type="component" value="Unassembled WGS sequence"/>
</dbReference>